<keyword evidence="2" id="KW-1185">Reference proteome</keyword>
<evidence type="ECO:0000313" key="1">
    <source>
        <dbReference type="EMBL" id="RDB17484.1"/>
    </source>
</evidence>
<dbReference type="EMBL" id="LUEZ02000112">
    <property type="protein sequence ID" value="RDB17484.1"/>
    <property type="molecule type" value="Genomic_DNA"/>
</dbReference>
<proteinExistence type="predicted"/>
<reference evidence="1" key="1">
    <citation type="submission" date="2018-04" db="EMBL/GenBank/DDBJ databases">
        <title>Whole genome sequencing of Hypsizygus marmoreus.</title>
        <authorList>
            <person name="Choi I.-G."/>
            <person name="Min B."/>
            <person name="Kim J.-G."/>
            <person name="Kim S."/>
            <person name="Oh Y.-L."/>
            <person name="Kong W.-S."/>
            <person name="Park H."/>
            <person name="Jeong J."/>
            <person name="Song E.-S."/>
        </authorList>
    </citation>
    <scope>NUCLEOTIDE SEQUENCE [LARGE SCALE GENOMIC DNA]</scope>
    <source>
        <strain evidence="1">51987-8</strain>
    </source>
</reference>
<dbReference type="AlphaFoldDB" id="A0A369JDH8"/>
<comment type="caution">
    <text evidence="1">The sequence shown here is derived from an EMBL/GenBank/DDBJ whole genome shotgun (WGS) entry which is preliminary data.</text>
</comment>
<accession>A0A369JDH8</accession>
<dbReference type="InParanoid" id="A0A369JDH8"/>
<name>A0A369JDH8_HYPMA</name>
<dbReference type="Proteomes" id="UP000076154">
    <property type="component" value="Unassembled WGS sequence"/>
</dbReference>
<sequence length="102" mass="10854">MPPTQCGQPPHAVSAPGLALKGRSVLIAAGQGSLLRTDDEGQCEAGVAEGVSARNLIPIPCRNFRTHTAPWSTADSYTIEGPETNWLVRNPRTEGTEVLCEE</sequence>
<organism evidence="1 2">
    <name type="scientific">Hypsizygus marmoreus</name>
    <name type="common">White beech mushroom</name>
    <name type="synonym">Agaricus marmoreus</name>
    <dbReference type="NCBI Taxonomy" id="39966"/>
    <lineage>
        <taxon>Eukaryota</taxon>
        <taxon>Fungi</taxon>
        <taxon>Dikarya</taxon>
        <taxon>Basidiomycota</taxon>
        <taxon>Agaricomycotina</taxon>
        <taxon>Agaricomycetes</taxon>
        <taxon>Agaricomycetidae</taxon>
        <taxon>Agaricales</taxon>
        <taxon>Tricholomatineae</taxon>
        <taxon>Lyophyllaceae</taxon>
        <taxon>Hypsizygus</taxon>
    </lineage>
</organism>
<gene>
    <name evidence="1" type="ORF">Hypma_001582</name>
</gene>
<protein>
    <submittedName>
        <fullName evidence="1">Uncharacterized protein</fullName>
    </submittedName>
</protein>
<evidence type="ECO:0000313" key="2">
    <source>
        <dbReference type="Proteomes" id="UP000076154"/>
    </source>
</evidence>